<accession>A0A0V1GMX9</accession>
<reference evidence="1 2" key="1">
    <citation type="submission" date="2015-01" db="EMBL/GenBank/DDBJ databases">
        <title>Evolution of Trichinella species and genotypes.</title>
        <authorList>
            <person name="Korhonen P.K."/>
            <person name="Edoardo P."/>
            <person name="Giuseppe L.R."/>
            <person name="Gasser R.B."/>
        </authorList>
    </citation>
    <scope>NUCLEOTIDE SEQUENCE [LARGE SCALE GENOMIC DNA]</scope>
    <source>
        <strain evidence="1">ISS588</strain>
    </source>
</reference>
<organism evidence="1 2">
    <name type="scientific">Trichinella pseudospiralis</name>
    <name type="common">Parasitic roundworm</name>
    <dbReference type="NCBI Taxonomy" id="6337"/>
    <lineage>
        <taxon>Eukaryota</taxon>
        <taxon>Metazoa</taxon>
        <taxon>Ecdysozoa</taxon>
        <taxon>Nematoda</taxon>
        <taxon>Enoplea</taxon>
        <taxon>Dorylaimia</taxon>
        <taxon>Trichinellida</taxon>
        <taxon>Trichinellidae</taxon>
        <taxon>Trichinella</taxon>
    </lineage>
</organism>
<dbReference type="EMBL" id="JYDS01001192">
    <property type="protein sequence ID" value="KRY99449.1"/>
    <property type="molecule type" value="Genomic_DNA"/>
</dbReference>
<comment type="caution">
    <text evidence="1">The sequence shown here is derived from an EMBL/GenBank/DDBJ whole genome shotgun (WGS) entry which is preliminary data.</text>
</comment>
<evidence type="ECO:0000313" key="2">
    <source>
        <dbReference type="Proteomes" id="UP000054805"/>
    </source>
</evidence>
<evidence type="ECO:0000313" key="1">
    <source>
        <dbReference type="EMBL" id="KRY99449.1"/>
    </source>
</evidence>
<keyword evidence="2" id="KW-1185">Reference proteome</keyword>
<sequence length="35" mass="3973">MQIGPSENCLYINSEVVKVTLLTKSSVKRMLSFQK</sequence>
<dbReference type="AlphaFoldDB" id="A0A0V1GMX9"/>
<dbReference type="Proteomes" id="UP000054805">
    <property type="component" value="Unassembled WGS sequence"/>
</dbReference>
<name>A0A0V1GMX9_TRIPS</name>
<protein>
    <submittedName>
        <fullName evidence="1">Uncharacterized protein</fullName>
    </submittedName>
</protein>
<gene>
    <name evidence="1" type="ORF">T4B_11681</name>
</gene>
<proteinExistence type="predicted"/>